<keyword evidence="8 11" id="KW-1133">Transmembrane helix</keyword>
<gene>
    <name evidence="13" type="ORF">DES39_0786</name>
</gene>
<evidence type="ECO:0000259" key="12">
    <source>
        <dbReference type="PROSITE" id="PS50928"/>
    </source>
</evidence>
<dbReference type="InterPro" id="IPR000515">
    <property type="entry name" value="MetI-like"/>
</dbReference>
<proteinExistence type="inferred from homology"/>
<feature type="transmembrane region" description="Helical" evidence="11">
    <location>
        <begin position="53"/>
        <end position="72"/>
    </location>
</feature>
<comment type="subcellular location">
    <subcellularLocation>
        <location evidence="1">Cell inner membrane</location>
        <topology evidence="1">Multi-pass membrane protein</topology>
    </subcellularLocation>
    <subcellularLocation>
        <location evidence="11">Cell membrane</location>
        <topology evidence="11">Multi-pass membrane protein</topology>
    </subcellularLocation>
</comment>
<evidence type="ECO:0000256" key="2">
    <source>
        <dbReference type="ARBA" id="ARBA00010072"/>
    </source>
</evidence>
<dbReference type="GO" id="GO:0006865">
    <property type="term" value="P:amino acid transport"/>
    <property type="evidence" value="ECO:0007669"/>
    <property type="project" value="UniProtKB-KW"/>
</dbReference>
<dbReference type="EMBL" id="RBWY01000001">
    <property type="protein sequence ID" value="RKS87550.1"/>
    <property type="molecule type" value="Genomic_DNA"/>
</dbReference>
<evidence type="ECO:0000256" key="8">
    <source>
        <dbReference type="ARBA" id="ARBA00022989"/>
    </source>
</evidence>
<keyword evidence="4" id="KW-1003">Cell membrane</keyword>
<evidence type="ECO:0000256" key="6">
    <source>
        <dbReference type="ARBA" id="ARBA00022692"/>
    </source>
</evidence>
<comment type="caution">
    <text evidence="13">The sequence shown here is derived from an EMBL/GenBank/DDBJ whole genome shotgun (WGS) entry which is preliminary data.</text>
</comment>
<dbReference type="PROSITE" id="PS50928">
    <property type="entry name" value="ABC_TM1"/>
    <property type="match status" value="1"/>
</dbReference>
<feature type="transmembrane region" description="Helical" evidence="11">
    <location>
        <begin position="158"/>
        <end position="178"/>
    </location>
</feature>
<name>A0A495RJS6_9GAMM</name>
<evidence type="ECO:0000256" key="11">
    <source>
        <dbReference type="RuleBase" id="RU363032"/>
    </source>
</evidence>
<dbReference type="Gene3D" id="1.10.3720.10">
    <property type="entry name" value="MetI-like"/>
    <property type="match status" value="1"/>
</dbReference>
<sequence length="224" mass="25151">MTLQGYFLTLLQGLPVTLSLSVAGIFTACLLAIILSLLLSLNKKYLNRVIRAYLIAFTGTPLLVQLFLIYYGPAQFNQIKQYLPHLWSLLSSPWFCAYLALSLNSAAYTTQIFYGALKAVPSGQWQACSALGMTKFQSLRIILPYALKRAMSSYSNEVIFVVKGTALASTITLMDVMGYNQLLNGRYYDFSILILTGLIYLVINGLLSVIMRLIEWRALKFERI</sequence>
<dbReference type="SUPFAM" id="SSF161098">
    <property type="entry name" value="MetI-like"/>
    <property type="match status" value="1"/>
</dbReference>
<keyword evidence="3 11" id="KW-0813">Transport</keyword>
<dbReference type="NCBIfam" id="NF008336">
    <property type="entry name" value="PRK11122.1"/>
    <property type="match status" value="1"/>
</dbReference>
<evidence type="ECO:0000256" key="10">
    <source>
        <dbReference type="ARBA" id="ARBA00040319"/>
    </source>
</evidence>
<comment type="similarity">
    <text evidence="2">Belongs to the binding-protein-dependent transport system permease family. HisMQ subfamily.</text>
</comment>
<dbReference type="GO" id="GO:0022857">
    <property type="term" value="F:transmembrane transporter activity"/>
    <property type="evidence" value="ECO:0007669"/>
    <property type="project" value="InterPro"/>
</dbReference>
<dbReference type="AlphaFoldDB" id="A0A495RJS6"/>
<keyword evidence="6 11" id="KW-0812">Transmembrane</keyword>
<feature type="transmembrane region" description="Helical" evidence="11">
    <location>
        <begin position="190"/>
        <end position="214"/>
    </location>
</feature>
<evidence type="ECO:0000313" key="14">
    <source>
        <dbReference type="Proteomes" id="UP000278542"/>
    </source>
</evidence>
<dbReference type="Pfam" id="PF00528">
    <property type="entry name" value="BPD_transp_1"/>
    <property type="match status" value="1"/>
</dbReference>
<evidence type="ECO:0000256" key="4">
    <source>
        <dbReference type="ARBA" id="ARBA00022475"/>
    </source>
</evidence>
<dbReference type="InterPro" id="IPR035906">
    <property type="entry name" value="MetI-like_sf"/>
</dbReference>
<evidence type="ECO:0000256" key="5">
    <source>
        <dbReference type="ARBA" id="ARBA00022519"/>
    </source>
</evidence>
<accession>A0A495RJS6</accession>
<evidence type="ECO:0000256" key="7">
    <source>
        <dbReference type="ARBA" id="ARBA00022970"/>
    </source>
</evidence>
<reference evidence="13 14" key="1">
    <citation type="submission" date="2018-10" db="EMBL/GenBank/DDBJ databases">
        <title>Genomic Encyclopedia of Type Strains, Phase IV (KMG-IV): sequencing the most valuable type-strain genomes for metagenomic binning, comparative biology and taxonomic classification.</title>
        <authorList>
            <person name="Goeker M."/>
        </authorList>
    </citation>
    <scope>NUCLEOTIDE SEQUENCE [LARGE SCALE GENOMIC DNA]</scope>
    <source>
        <strain evidence="13 14">DSM 22228</strain>
    </source>
</reference>
<protein>
    <recommendedName>
        <fullName evidence="10">Arginine ABC transporter permease protein ArtM</fullName>
    </recommendedName>
</protein>
<dbReference type="PANTHER" id="PTHR30614">
    <property type="entry name" value="MEMBRANE COMPONENT OF AMINO ACID ABC TRANSPORTER"/>
    <property type="match status" value="1"/>
</dbReference>
<keyword evidence="14" id="KW-1185">Reference proteome</keyword>
<evidence type="ECO:0000256" key="3">
    <source>
        <dbReference type="ARBA" id="ARBA00022448"/>
    </source>
</evidence>
<dbReference type="PANTHER" id="PTHR30614:SF10">
    <property type="entry name" value="ARGININE ABC TRANSPORTER PERMEASE PROTEIN ARTM"/>
    <property type="match status" value="1"/>
</dbReference>
<evidence type="ECO:0000256" key="1">
    <source>
        <dbReference type="ARBA" id="ARBA00004429"/>
    </source>
</evidence>
<keyword evidence="7" id="KW-0029">Amino-acid transport</keyword>
<dbReference type="RefSeq" id="WP_121144438.1">
    <property type="nucleotide sequence ID" value="NZ_RBWY01000001.1"/>
</dbReference>
<dbReference type="InterPro" id="IPR010065">
    <property type="entry name" value="AA_ABC_transptr_permease_3TM"/>
</dbReference>
<dbReference type="OrthoDB" id="4404959at2"/>
<dbReference type="GO" id="GO:0043190">
    <property type="term" value="C:ATP-binding cassette (ABC) transporter complex"/>
    <property type="evidence" value="ECO:0007669"/>
    <property type="project" value="InterPro"/>
</dbReference>
<dbReference type="Proteomes" id="UP000278542">
    <property type="component" value="Unassembled WGS sequence"/>
</dbReference>
<evidence type="ECO:0000313" key="13">
    <source>
        <dbReference type="EMBL" id="RKS87550.1"/>
    </source>
</evidence>
<keyword evidence="9 11" id="KW-0472">Membrane</keyword>
<dbReference type="NCBIfam" id="TIGR01726">
    <property type="entry name" value="HEQRo_perm_3TM"/>
    <property type="match status" value="1"/>
</dbReference>
<organism evidence="13 14">
    <name type="scientific">Orbus hercynius</name>
    <dbReference type="NCBI Taxonomy" id="593135"/>
    <lineage>
        <taxon>Bacteria</taxon>
        <taxon>Pseudomonadati</taxon>
        <taxon>Pseudomonadota</taxon>
        <taxon>Gammaproteobacteria</taxon>
        <taxon>Orbales</taxon>
        <taxon>Orbaceae</taxon>
        <taxon>Orbus</taxon>
    </lineage>
</organism>
<dbReference type="CDD" id="cd06261">
    <property type="entry name" value="TM_PBP2"/>
    <property type="match status" value="1"/>
</dbReference>
<feature type="transmembrane region" description="Helical" evidence="11">
    <location>
        <begin position="20"/>
        <end position="41"/>
    </location>
</feature>
<keyword evidence="5" id="KW-0997">Cell inner membrane</keyword>
<feature type="transmembrane region" description="Helical" evidence="11">
    <location>
        <begin position="92"/>
        <end position="117"/>
    </location>
</feature>
<feature type="domain" description="ABC transmembrane type-1" evidence="12">
    <location>
        <begin position="14"/>
        <end position="211"/>
    </location>
</feature>
<dbReference type="InterPro" id="IPR043429">
    <property type="entry name" value="ArtM/GltK/GlnP/TcyL/YhdX-like"/>
</dbReference>
<evidence type="ECO:0000256" key="9">
    <source>
        <dbReference type="ARBA" id="ARBA00023136"/>
    </source>
</evidence>